<sequence>MPKNVLLDVDTGVDDALAILLALASPELEVKGITTVKGNVEVEKVTRNTLNVLELSGFEEIPVAEGMSEPLNFVKKEGEIGKLNETGVEGGDYFHGKDGLGNSNLPDPKTSPVDESAVDFLIDSIRNNAGDLTLITTAPLTNIARAIQKDPEITNLVKEHVMMGGAYSLTPYGYGNVTPVSEFNIWADPLAADQVFCSDLPTVAVGLDVTQDPTVAFNEISPDYFSKENKIHEFVRSLISFYHEKGSKATYPHDPIAVSFAVDQEIFEWDDFHVRVETSGTIARGQTIVERRPEANLALTPSGSNPPNARVCNEIDGEEFVEMFMSRLFNMG</sequence>
<evidence type="ECO:0000259" key="3">
    <source>
        <dbReference type="Pfam" id="PF01156"/>
    </source>
</evidence>
<accession>A0A133VMC8</accession>
<dbReference type="GO" id="GO:0005829">
    <property type="term" value="C:cytosol"/>
    <property type="evidence" value="ECO:0007669"/>
    <property type="project" value="TreeGrafter"/>
</dbReference>
<dbReference type="Proteomes" id="UP000070504">
    <property type="component" value="Unassembled WGS sequence"/>
</dbReference>
<organism evidence="4 5">
    <name type="scientific">candidate division MSBL1 archaeon SCGC-AAA382K21</name>
    <dbReference type="NCBI Taxonomy" id="1698283"/>
    <lineage>
        <taxon>Archaea</taxon>
        <taxon>Methanobacteriati</taxon>
        <taxon>Methanobacteriota</taxon>
        <taxon>candidate division MSBL1</taxon>
    </lineage>
</organism>
<dbReference type="GO" id="GO:0006152">
    <property type="term" value="P:purine nucleoside catabolic process"/>
    <property type="evidence" value="ECO:0007669"/>
    <property type="project" value="TreeGrafter"/>
</dbReference>
<reference evidence="4 5" key="1">
    <citation type="journal article" date="2016" name="Sci. Rep.">
        <title>Metabolic traits of an uncultured archaeal lineage -MSBL1- from brine pools of the Red Sea.</title>
        <authorList>
            <person name="Mwirichia R."/>
            <person name="Alam I."/>
            <person name="Rashid M."/>
            <person name="Vinu M."/>
            <person name="Ba-Alawi W."/>
            <person name="Anthony Kamau A."/>
            <person name="Kamanda Ngugi D."/>
            <person name="Goker M."/>
            <person name="Klenk H.P."/>
            <person name="Bajic V."/>
            <person name="Stingl U."/>
        </authorList>
    </citation>
    <scope>NUCLEOTIDE SEQUENCE [LARGE SCALE GENOMIC DNA]</scope>
    <source>
        <strain evidence="4">SCGC-AAA382K21</strain>
    </source>
</reference>
<dbReference type="Gene3D" id="3.90.245.10">
    <property type="entry name" value="Ribonucleoside hydrolase-like"/>
    <property type="match status" value="1"/>
</dbReference>
<keyword evidence="2" id="KW-0326">Glycosidase</keyword>
<evidence type="ECO:0000313" key="5">
    <source>
        <dbReference type="Proteomes" id="UP000070504"/>
    </source>
</evidence>
<evidence type="ECO:0000313" key="4">
    <source>
        <dbReference type="EMBL" id="KXB07570.1"/>
    </source>
</evidence>
<dbReference type="Pfam" id="PF01156">
    <property type="entry name" value="IU_nuc_hydro"/>
    <property type="match status" value="1"/>
</dbReference>
<dbReference type="EMBL" id="LHYH01000001">
    <property type="protein sequence ID" value="KXB07570.1"/>
    <property type="molecule type" value="Genomic_DNA"/>
</dbReference>
<keyword evidence="1" id="KW-0378">Hydrolase</keyword>
<proteinExistence type="predicted"/>
<dbReference type="PATRIC" id="fig|1698283.3.peg.3"/>
<dbReference type="InterPro" id="IPR023186">
    <property type="entry name" value="IUNH"/>
</dbReference>
<dbReference type="PANTHER" id="PTHR12304">
    <property type="entry name" value="INOSINE-URIDINE PREFERRING NUCLEOSIDE HYDROLASE"/>
    <property type="match status" value="1"/>
</dbReference>
<dbReference type="InterPro" id="IPR001910">
    <property type="entry name" value="Inosine/uridine_hydrolase_dom"/>
</dbReference>
<dbReference type="PANTHER" id="PTHR12304:SF4">
    <property type="entry name" value="URIDINE NUCLEOSIDASE"/>
    <property type="match status" value="1"/>
</dbReference>
<dbReference type="GO" id="GO:0008477">
    <property type="term" value="F:purine nucleosidase activity"/>
    <property type="evidence" value="ECO:0007669"/>
    <property type="project" value="TreeGrafter"/>
</dbReference>
<dbReference type="SUPFAM" id="SSF53590">
    <property type="entry name" value="Nucleoside hydrolase"/>
    <property type="match status" value="1"/>
</dbReference>
<gene>
    <name evidence="4" type="ORF">AKJ54_00015</name>
</gene>
<dbReference type="InterPro" id="IPR036452">
    <property type="entry name" value="Ribo_hydro-like"/>
</dbReference>
<feature type="domain" description="Inosine/uridine-preferring nucleoside hydrolase" evidence="3">
    <location>
        <begin position="5"/>
        <end position="321"/>
    </location>
</feature>
<keyword evidence="5" id="KW-1185">Reference proteome</keyword>
<evidence type="ECO:0000256" key="2">
    <source>
        <dbReference type="ARBA" id="ARBA00023295"/>
    </source>
</evidence>
<evidence type="ECO:0000256" key="1">
    <source>
        <dbReference type="ARBA" id="ARBA00022801"/>
    </source>
</evidence>
<name>A0A133VMC8_9EURY</name>
<dbReference type="AlphaFoldDB" id="A0A133VMC8"/>
<protein>
    <recommendedName>
        <fullName evidence="3">Inosine/uridine-preferring nucleoside hydrolase domain-containing protein</fullName>
    </recommendedName>
</protein>
<comment type="caution">
    <text evidence="4">The sequence shown here is derived from an EMBL/GenBank/DDBJ whole genome shotgun (WGS) entry which is preliminary data.</text>
</comment>